<dbReference type="RefSeq" id="WP_167995019.1">
    <property type="nucleotide sequence ID" value="NZ_JAATJL010000001.1"/>
</dbReference>
<dbReference type="PANTHER" id="PTHR13789">
    <property type="entry name" value="MONOOXYGENASE"/>
    <property type="match status" value="1"/>
</dbReference>
<accession>A0A846RK90</accession>
<dbReference type="Gene3D" id="3.50.50.60">
    <property type="entry name" value="FAD/NAD(P)-binding domain"/>
    <property type="match status" value="1"/>
</dbReference>
<dbReference type="InterPro" id="IPR002938">
    <property type="entry name" value="FAD-bd"/>
</dbReference>
<dbReference type="Pfam" id="PF01494">
    <property type="entry name" value="FAD_binding_3"/>
    <property type="match status" value="1"/>
</dbReference>
<evidence type="ECO:0000256" key="1">
    <source>
        <dbReference type="ARBA" id="ARBA00023002"/>
    </source>
</evidence>
<dbReference type="InterPro" id="IPR050493">
    <property type="entry name" value="FAD-dep_Monooxygenase_BioMet"/>
</dbReference>
<protein>
    <submittedName>
        <fullName evidence="4">2-polyprenyl-6-methoxyphenol hydroxylase-like FAD-dependent oxidoreductase</fullName>
    </submittedName>
</protein>
<evidence type="ECO:0000256" key="2">
    <source>
        <dbReference type="ARBA" id="ARBA00023033"/>
    </source>
</evidence>
<proteinExistence type="predicted"/>
<dbReference type="SUPFAM" id="SSF51905">
    <property type="entry name" value="FAD/NAD(P)-binding domain"/>
    <property type="match status" value="1"/>
</dbReference>
<feature type="domain" description="FAD-binding" evidence="3">
    <location>
        <begin position="3"/>
        <end position="331"/>
    </location>
</feature>
<comment type="caution">
    <text evidence="4">The sequence shown here is derived from an EMBL/GenBank/DDBJ whole genome shotgun (WGS) entry which is preliminary data.</text>
</comment>
<organism evidence="4 5">
    <name type="scientific">Arthrobacter pigmenti</name>
    <dbReference type="NCBI Taxonomy" id="271432"/>
    <lineage>
        <taxon>Bacteria</taxon>
        <taxon>Bacillati</taxon>
        <taxon>Actinomycetota</taxon>
        <taxon>Actinomycetes</taxon>
        <taxon>Micrococcales</taxon>
        <taxon>Micrococcaceae</taxon>
        <taxon>Arthrobacter</taxon>
    </lineage>
</organism>
<evidence type="ECO:0000313" key="5">
    <source>
        <dbReference type="Proteomes" id="UP000547458"/>
    </source>
</evidence>
<keyword evidence="1" id="KW-0560">Oxidoreductase</keyword>
<sequence length="375" mass="40433">MRILIVGAGTAGLALAGLLARRGEAAVVVDRRPHDADLGYAIALWPHGSRVFHALGVHEEFVAASEPMESYTGRDGSGRTLFSSAMPESIGAFGHLGIIPREDLLTLLRKPLTSSIDVRDGVGIASLWQSVHEVEVAFDDGTTGTFDLVVGADGIHSRVRDLTIGRVPDRHTGWGCYVWWADPSLTPPGATTERWAAGSFLGTYPCRDRLCVIAGAPLDTLQSRGRSTRVASLLTEHGAPELVDGLPPENEPLYLWPMADVRAPKWVKGRVALLGDAAAAFLPTAGIGASMALESAAVLADELSRTDAGYLPNALDLYVRRRRQRVEAAQNQSRRLARLMFVRSARLAAVRDKALLLATMEQMVGPLIKDLREPI</sequence>
<keyword evidence="2" id="KW-0503">Monooxygenase</keyword>
<dbReference type="EMBL" id="JAATJL010000001">
    <property type="protein sequence ID" value="NJC23728.1"/>
    <property type="molecule type" value="Genomic_DNA"/>
</dbReference>
<dbReference type="PRINTS" id="PR00420">
    <property type="entry name" value="RNGMNOXGNASE"/>
</dbReference>
<reference evidence="4 5" key="1">
    <citation type="submission" date="2020-03" db="EMBL/GenBank/DDBJ databases">
        <title>Sequencing the genomes of 1000 actinobacteria strains.</title>
        <authorList>
            <person name="Klenk H.-P."/>
        </authorList>
    </citation>
    <scope>NUCLEOTIDE SEQUENCE [LARGE SCALE GENOMIC DNA]</scope>
    <source>
        <strain evidence="4 5">DSM 16403</strain>
    </source>
</reference>
<evidence type="ECO:0000259" key="3">
    <source>
        <dbReference type="Pfam" id="PF01494"/>
    </source>
</evidence>
<keyword evidence="5" id="KW-1185">Reference proteome</keyword>
<evidence type="ECO:0000313" key="4">
    <source>
        <dbReference type="EMBL" id="NJC23728.1"/>
    </source>
</evidence>
<dbReference type="AlphaFoldDB" id="A0A846RK90"/>
<gene>
    <name evidence="4" type="ORF">BJ994_002804</name>
</gene>
<name>A0A846RK90_9MICC</name>
<dbReference type="Proteomes" id="UP000547458">
    <property type="component" value="Unassembled WGS sequence"/>
</dbReference>
<dbReference type="GO" id="GO:0004497">
    <property type="term" value="F:monooxygenase activity"/>
    <property type="evidence" value="ECO:0007669"/>
    <property type="project" value="UniProtKB-KW"/>
</dbReference>
<dbReference type="PANTHER" id="PTHR13789:SF309">
    <property type="entry name" value="PUTATIVE (AFU_ORTHOLOGUE AFUA_6G14510)-RELATED"/>
    <property type="match status" value="1"/>
</dbReference>
<dbReference type="InterPro" id="IPR036188">
    <property type="entry name" value="FAD/NAD-bd_sf"/>
</dbReference>
<dbReference type="GO" id="GO:0071949">
    <property type="term" value="F:FAD binding"/>
    <property type="evidence" value="ECO:0007669"/>
    <property type="project" value="InterPro"/>
</dbReference>